<feature type="non-terminal residue" evidence="1">
    <location>
        <position position="168"/>
    </location>
</feature>
<dbReference type="STRING" id="765440.A0A0C3C786"/>
<sequence length="168" mass="18430">MPPLPSPPVNELNNSVALNTIHENPHLFKIVTPIDVDRLELLLTPHPNRPGVNSVCCGLREGFWPWAATDGISRPLIVDNSDRPLTDKKHASFVREQRDAEIALEHFSPAFGPDLLPGMTSIPISVVPKPHSVKLRLVVDQSAGDFSPNSLILRENVAVPLDNLHDLG</sequence>
<proteinExistence type="predicted"/>
<organism evidence="1 2">
    <name type="scientific">Piloderma croceum (strain F 1598)</name>
    <dbReference type="NCBI Taxonomy" id="765440"/>
    <lineage>
        <taxon>Eukaryota</taxon>
        <taxon>Fungi</taxon>
        <taxon>Dikarya</taxon>
        <taxon>Basidiomycota</taxon>
        <taxon>Agaricomycotina</taxon>
        <taxon>Agaricomycetes</taxon>
        <taxon>Agaricomycetidae</taxon>
        <taxon>Atheliales</taxon>
        <taxon>Atheliaceae</taxon>
        <taxon>Piloderma</taxon>
    </lineage>
</organism>
<name>A0A0C3C786_PILCF</name>
<dbReference type="Proteomes" id="UP000054166">
    <property type="component" value="Unassembled WGS sequence"/>
</dbReference>
<accession>A0A0C3C786</accession>
<keyword evidence="2" id="KW-1185">Reference proteome</keyword>
<dbReference type="EMBL" id="KN832984">
    <property type="protein sequence ID" value="KIM85547.1"/>
    <property type="molecule type" value="Genomic_DNA"/>
</dbReference>
<evidence type="ECO:0000313" key="2">
    <source>
        <dbReference type="Proteomes" id="UP000054166"/>
    </source>
</evidence>
<dbReference type="InParanoid" id="A0A0C3C786"/>
<protein>
    <submittedName>
        <fullName evidence="1">Uncharacterized protein</fullName>
    </submittedName>
</protein>
<dbReference type="AlphaFoldDB" id="A0A0C3C786"/>
<gene>
    <name evidence="1" type="ORF">PILCRDRAFT_65877</name>
</gene>
<reference evidence="2" key="2">
    <citation type="submission" date="2015-01" db="EMBL/GenBank/DDBJ databases">
        <title>Evolutionary Origins and Diversification of the Mycorrhizal Mutualists.</title>
        <authorList>
            <consortium name="DOE Joint Genome Institute"/>
            <consortium name="Mycorrhizal Genomics Consortium"/>
            <person name="Kohler A."/>
            <person name="Kuo A."/>
            <person name="Nagy L.G."/>
            <person name="Floudas D."/>
            <person name="Copeland A."/>
            <person name="Barry K.W."/>
            <person name="Cichocki N."/>
            <person name="Veneault-Fourrey C."/>
            <person name="LaButti K."/>
            <person name="Lindquist E.A."/>
            <person name="Lipzen A."/>
            <person name="Lundell T."/>
            <person name="Morin E."/>
            <person name="Murat C."/>
            <person name="Riley R."/>
            <person name="Ohm R."/>
            <person name="Sun H."/>
            <person name="Tunlid A."/>
            <person name="Henrissat B."/>
            <person name="Grigoriev I.V."/>
            <person name="Hibbett D.S."/>
            <person name="Martin F."/>
        </authorList>
    </citation>
    <scope>NUCLEOTIDE SEQUENCE [LARGE SCALE GENOMIC DNA]</scope>
    <source>
        <strain evidence="2">F 1598</strain>
    </source>
</reference>
<dbReference type="HOGENOM" id="CLU_006058_1_0_1"/>
<dbReference type="OrthoDB" id="3254233at2759"/>
<reference evidence="1 2" key="1">
    <citation type="submission" date="2014-04" db="EMBL/GenBank/DDBJ databases">
        <authorList>
            <consortium name="DOE Joint Genome Institute"/>
            <person name="Kuo A."/>
            <person name="Tarkka M."/>
            <person name="Buscot F."/>
            <person name="Kohler A."/>
            <person name="Nagy L.G."/>
            <person name="Floudas D."/>
            <person name="Copeland A."/>
            <person name="Barry K.W."/>
            <person name="Cichocki N."/>
            <person name="Veneault-Fourrey C."/>
            <person name="LaButti K."/>
            <person name="Lindquist E.A."/>
            <person name="Lipzen A."/>
            <person name="Lundell T."/>
            <person name="Morin E."/>
            <person name="Murat C."/>
            <person name="Sun H."/>
            <person name="Tunlid A."/>
            <person name="Henrissat B."/>
            <person name="Grigoriev I.V."/>
            <person name="Hibbett D.S."/>
            <person name="Martin F."/>
            <person name="Nordberg H.P."/>
            <person name="Cantor M.N."/>
            <person name="Hua S.X."/>
        </authorList>
    </citation>
    <scope>NUCLEOTIDE SEQUENCE [LARGE SCALE GENOMIC DNA]</scope>
    <source>
        <strain evidence="1 2">F 1598</strain>
    </source>
</reference>
<evidence type="ECO:0000313" key="1">
    <source>
        <dbReference type="EMBL" id="KIM85547.1"/>
    </source>
</evidence>